<proteinExistence type="predicted"/>
<dbReference type="EMBL" id="CP137624">
    <property type="protein sequence ID" value="WPK10746.1"/>
    <property type="molecule type" value="Genomic_DNA"/>
</dbReference>
<evidence type="ECO:0000259" key="1">
    <source>
        <dbReference type="Pfam" id="PF01844"/>
    </source>
</evidence>
<keyword evidence="3" id="KW-1185">Reference proteome</keyword>
<feature type="domain" description="HNH" evidence="1">
    <location>
        <begin position="263"/>
        <end position="319"/>
    </location>
</feature>
<dbReference type="Gene3D" id="1.10.30.50">
    <property type="match status" value="1"/>
</dbReference>
<organism evidence="2 3">
    <name type="scientific">Lysinibacillus louembei</name>
    <dbReference type="NCBI Taxonomy" id="1470088"/>
    <lineage>
        <taxon>Bacteria</taxon>
        <taxon>Bacillati</taxon>
        <taxon>Bacillota</taxon>
        <taxon>Bacilli</taxon>
        <taxon>Bacillales</taxon>
        <taxon>Bacillaceae</taxon>
        <taxon>Lysinibacillus</taxon>
    </lineage>
</organism>
<dbReference type="CDD" id="cd00085">
    <property type="entry name" value="HNHc"/>
    <property type="match status" value="1"/>
</dbReference>
<evidence type="ECO:0000313" key="3">
    <source>
        <dbReference type="Proteomes" id="UP001322664"/>
    </source>
</evidence>
<evidence type="ECO:0000313" key="2">
    <source>
        <dbReference type="EMBL" id="WPK10746.1"/>
    </source>
</evidence>
<dbReference type="InterPro" id="IPR003615">
    <property type="entry name" value="HNH_nuc"/>
</dbReference>
<dbReference type="InterPro" id="IPR002711">
    <property type="entry name" value="HNH"/>
</dbReference>
<keyword evidence="2" id="KW-0255">Endonuclease</keyword>
<dbReference type="RefSeq" id="WP_319835913.1">
    <property type="nucleotide sequence ID" value="NZ_CP137624.1"/>
</dbReference>
<gene>
    <name evidence="2" type="ORF">R6U77_12735</name>
</gene>
<name>A0ABZ0RUP0_9BACI</name>
<dbReference type="Proteomes" id="UP001322664">
    <property type="component" value="Chromosome"/>
</dbReference>
<dbReference type="Pfam" id="PF01844">
    <property type="entry name" value="HNH"/>
    <property type="match status" value="1"/>
</dbReference>
<reference evidence="2 3" key="1">
    <citation type="submission" date="2023-09" db="EMBL/GenBank/DDBJ databases">
        <authorList>
            <person name="Page C.A."/>
            <person name="Perez-Diaz I.M."/>
        </authorList>
    </citation>
    <scope>NUCLEOTIDE SEQUENCE [LARGE SCALE GENOMIC DNA]</scope>
    <source>
        <strain evidence="2 3">Ll15</strain>
    </source>
</reference>
<protein>
    <submittedName>
        <fullName evidence="2">HNH endonuclease</fullName>
    </submittedName>
</protein>
<sequence>MSEKHHQLQKELHKVLLNAAKSANSIGYNPHIFNQMLANEGGYSVAKKLIHRTSTRFEKLWELNRLDLSTEAVILQEKFRPLFTKEELEIAKARLSEFGYEVEDICYDLPSLKPSGREREFNYYPEDLKGRVIYEHLLNNQTHRWLDVNILGRPETNHGRDAANILYYLGMKSDYRGVFQGKVFHEVIEILQRKGTEYDEIVRLLNVYSESEKLFEIVKSDIEAQQVEEGNRIEGTKKAYLVNKYERDPKNRKKAIEIQGLNCYACGFNFEDVYGERGTDFIEIHHIKPLSKLEEAVKINPKTDLVPLCANCHRMVHRRKDNVLNIEELKKLIIREKE</sequence>
<keyword evidence="2" id="KW-0540">Nuclease</keyword>
<dbReference type="GO" id="GO:0004519">
    <property type="term" value="F:endonuclease activity"/>
    <property type="evidence" value="ECO:0007669"/>
    <property type="project" value="UniProtKB-KW"/>
</dbReference>
<keyword evidence="2" id="KW-0378">Hydrolase</keyword>
<accession>A0ABZ0RUP0</accession>